<keyword evidence="3 6" id="KW-0853">WD repeat</keyword>
<dbReference type="GO" id="GO:0003682">
    <property type="term" value="F:chromatin binding"/>
    <property type="evidence" value="ECO:0007669"/>
    <property type="project" value="TreeGrafter"/>
</dbReference>
<evidence type="ECO:0000256" key="5">
    <source>
        <dbReference type="ARBA" id="ARBA00023242"/>
    </source>
</evidence>
<name>A0A3N4KZJ7_9PEZI</name>
<evidence type="ECO:0000313" key="7">
    <source>
        <dbReference type="EMBL" id="RPB15977.1"/>
    </source>
</evidence>
<feature type="repeat" description="WD" evidence="6">
    <location>
        <begin position="119"/>
        <end position="154"/>
    </location>
</feature>
<reference evidence="7 8" key="1">
    <citation type="journal article" date="2018" name="Nat. Ecol. Evol.">
        <title>Pezizomycetes genomes reveal the molecular basis of ectomycorrhizal truffle lifestyle.</title>
        <authorList>
            <person name="Murat C."/>
            <person name="Payen T."/>
            <person name="Noel B."/>
            <person name="Kuo A."/>
            <person name="Morin E."/>
            <person name="Chen J."/>
            <person name="Kohler A."/>
            <person name="Krizsan K."/>
            <person name="Balestrini R."/>
            <person name="Da Silva C."/>
            <person name="Montanini B."/>
            <person name="Hainaut M."/>
            <person name="Levati E."/>
            <person name="Barry K.W."/>
            <person name="Belfiori B."/>
            <person name="Cichocki N."/>
            <person name="Clum A."/>
            <person name="Dockter R.B."/>
            <person name="Fauchery L."/>
            <person name="Guy J."/>
            <person name="Iotti M."/>
            <person name="Le Tacon F."/>
            <person name="Lindquist E.A."/>
            <person name="Lipzen A."/>
            <person name="Malagnac F."/>
            <person name="Mello A."/>
            <person name="Molinier V."/>
            <person name="Miyauchi S."/>
            <person name="Poulain J."/>
            <person name="Riccioni C."/>
            <person name="Rubini A."/>
            <person name="Sitrit Y."/>
            <person name="Splivallo R."/>
            <person name="Traeger S."/>
            <person name="Wang M."/>
            <person name="Zifcakova L."/>
            <person name="Wipf D."/>
            <person name="Zambonelli A."/>
            <person name="Paolocci F."/>
            <person name="Nowrousian M."/>
            <person name="Ottonello S."/>
            <person name="Baldrian P."/>
            <person name="Spatafora J.W."/>
            <person name="Henrissat B."/>
            <person name="Nagy L.G."/>
            <person name="Aury J.M."/>
            <person name="Wincker P."/>
            <person name="Grigoriev I.V."/>
            <person name="Bonfante P."/>
            <person name="Martin F.M."/>
        </authorList>
    </citation>
    <scope>NUCLEOTIDE SEQUENCE [LARGE SCALE GENOMIC DNA]</scope>
    <source>
        <strain evidence="7 8">CCBAS932</strain>
    </source>
</reference>
<dbReference type="FunCoup" id="A0A3N4KZJ7">
    <property type="interactions" value="1021"/>
</dbReference>
<dbReference type="PANTHER" id="PTHR19861">
    <property type="entry name" value="WD40 REPEAT PROTEIN SWD2"/>
    <property type="match status" value="1"/>
</dbReference>
<evidence type="ECO:0000256" key="1">
    <source>
        <dbReference type="ARBA" id="ARBA00004123"/>
    </source>
</evidence>
<keyword evidence="4" id="KW-0677">Repeat</keyword>
<dbReference type="AlphaFoldDB" id="A0A3N4KZJ7"/>
<dbReference type="OrthoDB" id="27537at2759"/>
<sequence length="366" mass="41029">MTTNTATPGTRHPETVKLQETIHRYRPSKAFSNFAKGAEVTSLDFDDTGEFCIAAGDDETLQLYDCKLGKHNKTLYSKKYGCHLARFTHTQSNVIYASTKENDTIRYLSLHDNTFIRYFKGHKRLVTSLEVSPVDDQFISCSLDDTVRVWDLRTPNCSGLLNISSPSLAAFDPSGIIFAVASHASSSILLYDLRNYDKQPFTTFTLTDDTFLHAYSYPARMPAWSKLEFSNDGKHMLVGTRGHAHYVIDSFAENTSQFLYRTKRPNGPTNPKKIETSGDVCLTPDARYIVGGQGEKGVVVWDTWVQPDDKKTLKPFVELAENSKVMASVVAFNPKMNLFATAHKDVVSLSIIFFLSRCGRAGEEEL</sequence>
<evidence type="ECO:0000313" key="8">
    <source>
        <dbReference type="Proteomes" id="UP000277580"/>
    </source>
</evidence>
<evidence type="ECO:0000256" key="2">
    <source>
        <dbReference type="ARBA" id="ARBA00005616"/>
    </source>
</evidence>
<dbReference type="Pfam" id="PF00400">
    <property type="entry name" value="WD40"/>
    <property type="match status" value="2"/>
</dbReference>
<dbReference type="STRING" id="1392247.A0A3N4KZJ7"/>
<dbReference type="InParanoid" id="A0A3N4KZJ7"/>
<comment type="similarity">
    <text evidence="2">Belongs to the WD repeat SWD2 family.</text>
</comment>
<dbReference type="SMART" id="SM00320">
    <property type="entry name" value="WD40"/>
    <property type="match status" value="4"/>
</dbReference>
<keyword evidence="8" id="KW-1185">Reference proteome</keyword>
<dbReference type="InterPro" id="IPR036322">
    <property type="entry name" value="WD40_repeat_dom_sf"/>
</dbReference>
<comment type="subcellular location">
    <subcellularLocation>
        <location evidence="1">Nucleus</location>
    </subcellularLocation>
</comment>
<dbReference type="PROSITE" id="PS50082">
    <property type="entry name" value="WD_REPEATS_2"/>
    <property type="match status" value="1"/>
</dbReference>
<dbReference type="GO" id="GO:0048188">
    <property type="term" value="C:Set1C/COMPASS complex"/>
    <property type="evidence" value="ECO:0007669"/>
    <property type="project" value="TreeGrafter"/>
</dbReference>
<dbReference type="PANTHER" id="PTHR19861:SF0">
    <property type="entry name" value="WD REPEAT-CONTAINING PROTEIN 82"/>
    <property type="match status" value="1"/>
</dbReference>
<dbReference type="FunFam" id="2.130.10.10:FF:001194">
    <property type="entry name" value="Unplaced genomic scaffold supercont1.1, whole genome shotgun sequence"/>
    <property type="match status" value="1"/>
</dbReference>
<dbReference type="InterPro" id="IPR037867">
    <property type="entry name" value="Swd2/WDR82"/>
</dbReference>
<evidence type="ECO:0000256" key="6">
    <source>
        <dbReference type="PROSITE-ProRule" id="PRU00221"/>
    </source>
</evidence>
<protein>
    <submittedName>
        <fullName evidence="7">WD40 repeat-like protein</fullName>
    </submittedName>
</protein>
<dbReference type="InterPro" id="IPR015943">
    <property type="entry name" value="WD40/YVTN_repeat-like_dom_sf"/>
</dbReference>
<proteinExistence type="inferred from homology"/>
<dbReference type="Gene3D" id="2.130.10.10">
    <property type="entry name" value="YVTN repeat-like/Quinoprotein amine dehydrogenase"/>
    <property type="match status" value="1"/>
</dbReference>
<evidence type="ECO:0000256" key="3">
    <source>
        <dbReference type="ARBA" id="ARBA00022574"/>
    </source>
</evidence>
<organism evidence="7 8">
    <name type="scientific">Morchella conica CCBAS932</name>
    <dbReference type="NCBI Taxonomy" id="1392247"/>
    <lineage>
        <taxon>Eukaryota</taxon>
        <taxon>Fungi</taxon>
        <taxon>Dikarya</taxon>
        <taxon>Ascomycota</taxon>
        <taxon>Pezizomycotina</taxon>
        <taxon>Pezizomycetes</taxon>
        <taxon>Pezizales</taxon>
        <taxon>Morchellaceae</taxon>
        <taxon>Morchella</taxon>
    </lineage>
</organism>
<dbReference type="GO" id="GO:0016070">
    <property type="term" value="P:RNA metabolic process"/>
    <property type="evidence" value="ECO:0007669"/>
    <property type="project" value="UniProtKB-ARBA"/>
</dbReference>
<dbReference type="SUPFAM" id="SSF50978">
    <property type="entry name" value="WD40 repeat-like"/>
    <property type="match status" value="1"/>
</dbReference>
<dbReference type="EMBL" id="ML119111">
    <property type="protein sequence ID" value="RPB15977.1"/>
    <property type="molecule type" value="Genomic_DNA"/>
</dbReference>
<evidence type="ECO:0000256" key="4">
    <source>
        <dbReference type="ARBA" id="ARBA00022737"/>
    </source>
</evidence>
<gene>
    <name evidence="7" type="ORF">P167DRAFT_482150</name>
</gene>
<dbReference type="PROSITE" id="PS50294">
    <property type="entry name" value="WD_REPEATS_REGION"/>
    <property type="match status" value="1"/>
</dbReference>
<keyword evidence="5" id="KW-0539">Nucleus</keyword>
<dbReference type="InterPro" id="IPR001680">
    <property type="entry name" value="WD40_rpt"/>
</dbReference>
<dbReference type="Proteomes" id="UP000277580">
    <property type="component" value="Unassembled WGS sequence"/>
</dbReference>
<accession>A0A3N4KZJ7</accession>